<feature type="chain" id="PRO_5046694833" evidence="2">
    <location>
        <begin position="18"/>
        <end position="321"/>
    </location>
</feature>
<accession>A0ABR1VC64</accession>
<proteinExistence type="predicted"/>
<evidence type="ECO:0000313" key="4">
    <source>
        <dbReference type="Proteomes" id="UP001480595"/>
    </source>
</evidence>
<keyword evidence="2" id="KW-0732">Signal</keyword>
<evidence type="ECO:0000313" key="3">
    <source>
        <dbReference type="EMBL" id="KAK8068790.1"/>
    </source>
</evidence>
<name>A0ABR1VC64_9PEZI</name>
<reference evidence="3 4" key="1">
    <citation type="submission" date="2023-01" db="EMBL/GenBank/DDBJ databases">
        <title>Analysis of 21 Apiospora genomes using comparative genomics revels a genus with tremendous synthesis potential of carbohydrate active enzymes and secondary metabolites.</title>
        <authorList>
            <person name="Sorensen T."/>
        </authorList>
    </citation>
    <scope>NUCLEOTIDE SEQUENCE [LARGE SCALE GENOMIC DNA]</scope>
    <source>
        <strain evidence="3 4">CBS 135458</strain>
    </source>
</reference>
<sequence>MIGLCIFTVIGAGLVWCHQQQQPLGAETFFHPDNAVTDSDFPANPAWRIGEVQTIRWTPTPDSDHAITLWQYSIKAGSALQGPPIFKGRAAIGTIQFDWVPQIYHFDLSESNVFYLRLLPGTGADQDQGMIEAPSMRSRYFNISIASSSPSPSLLSRALSAKTELDQTSPPTIAIAPSYTALTLDTAPPPPSVVPSRSSAPQATYVIAGASSSTATPDPLPTGAKIGIGVGAGVGGVALVVLGVMLTFRRARKRDSAMRLSTLKDLPILPRPGGGGGLEISHFYQLKEGYPSTVSTKGHHRQVTISETRLAYHPGVAELHG</sequence>
<keyword evidence="1" id="KW-1133">Transmembrane helix</keyword>
<organism evidence="3 4">
    <name type="scientific">Apiospora phragmitis</name>
    <dbReference type="NCBI Taxonomy" id="2905665"/>
    <lineage>
        <taxon>Eukaryota</taxon>
        <taxon>Fungi</taxon>
        <taxon>Dikarya</taxon>
        <taxon>Ascomycota</taxon>
        <taxon>Pezizomycotina</taxon>
        <taxon>Sordariomycetes</taxon>
        <taxon>Xylariomycetidae</taxon>
        <taxon>Amphisphaeriales</taxon>
        <taxon>Apiosporaceae</taxon>
        <taxon>Apiospora</taxon>
    </lineage>
</organism>
<dbReference type="GeneID" id="92089878"/>
<keyword evidence="1" id="KW-0812">Transmembrane</keyword>
<feature type="transmembrane region" description="Helical" evidence="1">
    <location>
        <begin position="226"/>
        <end position="248"/>
    </location>
</feature>
<evidence type="ECO:0000256" key="2">
    <source>
        <dbReference type="SAM" id="SignalP"/>
    </source>
</evidence>
<dbReference type="RefSeq" id="XP_066716084.1">
    <property type="nucleotide sequence ID" value="XM_066856815.1"/>
</dbReference>
<keyword evidence="4" id="KW-1185">Reference proteome</keyword>
<dbReference type="EMBL" id="JAQQWL010000006">
    <property type="protein sequence ID" value="KAK8068790.1"/>
    <property type="molecule type" value="Genomic_DNA"/>
</dbReference>
<keyword evidence="1" id="KW-0472">Membrane</keyword>
<gene>
    <name evidence="3" type="ORF">PG994_005406</name>
</gene>
<comment type="caution">
    <text evidence="3">The sequence shown here is derived from an EMBL/GenBank/DDBJ whole genome shotgun (WGS) entry which is preliminary data.</text>
</comment>
<feature type="signal peptide" evidence="2">
    <location>
        <begin position="1"/>
        <end position="17"/>
    </location>
</feature>
<evidence type="ECO:0000256" key="1">
    <source>
        <dbReference type="SAM" id="Phobius"/>
    </source>
</evidence>
<protein>
    <submittedName>
        <fullName evidence="3">Uncharacterized protein</fullName>
    </submittedName>
</protein>
<dbReference type="Proteomes" id="UP001480595">
    <property type="component" value="Unassembled WGS sequence"/>
</dbReference>